<keyword evidence="2" id="KW-1185">Reference proteome</keyword>
<dbReference type="AlphaFoldDB" id="A0A7L4B123"/>
<comment type="caution">
    <text evidence="1">The sequence shown here is derived from an EMBL/GenBank/DDBJ whole genome shotgun (WGS) entry which is preliminary data.</text>
</comment>
<feature type="non-terminal residue" evidence="1">
    <location>
        <position position="87"/>
    </location>
</feature>
<feature type="non-terminal residue" evidence="1">
    <location>
        <position position="1"/>
    </location>
</feature>
<evidence type="ECO:0000313" key="2">
    <source>
        <dbReference type="Proteomes" id="UP000556165"/>
    </source>
</evidence>
<protein>
    <submittedName>
        <fullName evidence="1">ENR1 protein</fullName>
    </submittedName>
</protein>
<name>A0A7L4B123_9CHAR</name>
<proteinExistence type="predicted"/>
<evidence type="ECO:0000313" key="1">
    <source>
        <dbReference type="EMBL" id="NXW31149.1"/>
    </source>
</evidence>
<gene>
    <name evidence="1" type="primary">Erv31_1</name>
    <name evidence="1" type="ORF">PHASIM_R15252</name>
</gene>
<reference evidence="1 2" key="1">
    <citation type="submission" date="2019-09" db="EMBL/GenBank/DDBJ databases">
        <title>Bird 10,000 Genomes (B10K) Project - Family phase.</title>
        <authorList>
            <person name="Zhang G."/>
        </authorList>
    </citation>
    <scope>NUCLEOTIDE SEQUENCE [LARGE SCALE GENOMIC DNA]</scope>
    <source>
        <strain evidence="1">B10K-DU-009-16</strain>
        <tissue evidence="1">Muscle</tissue>
    </source>
</reference>
<dbReference type="Proteomes" id="UP000556165">
    <property type="component" value="Unassembled WGS sequence"/>
</dbReference>
<sequence length="87" mass="10094">SMTRLFKCKKNVLKPYQNIPEISKFWDNIAEMQAEFWKAPERLFWICEKRAYSELPSKWKGSCTLSIIQPGFFLLPGPKGDDLGVPV</sequence>
<accession>A0A7L4B123</accession>
<dbReference type="EMBL" id="VZZW01000424">
    <property type="protein sequence ID" value="NXW31149.1"/>
    <property type="molecule type" value="Genomic_DNA"/>
</dbReference>
<organism evidence="1 2">
    <name type="scientific">Phaetusa simplex</name>
    <name type="common">large-billed tern</name>
    <dbReference type="NCBI Taxonomy" id="297813"/>
    <lineage>
        <taxon>Eukaryota</taxon>
        <taxon>Metazoa</taxon>
        <taxon>Chordata</taxon>
        <taxon>Craniata</taxon>
        <taxon>Vertebrata</taxon>
        <taxon>Euteleostomi</taxon>
        <taxon>Archelosauria</taxon>
        <taxon>Archosauria</taxon>
        <taxon>Dinosauria</taxon>
        <taxon>Saurischia</taxon>
        <taxon>Theropoda</taxon>
        <taxon>Coelurosauria</taxon>
        <taxon>Aves</taxon>
        <taxon>Neognathae</taxon>
        <taxon>Neoaves</taxon>
        <taxon>Charadriiformes</taxon>
        <taxon>Laridae</taxon>
        <taxon>Phaetusa</taxon>
    </lineage>
</organism>